<dbReference type="EMBL" id="DSTX01000002">
    <property type="protein sequence ID" value="HFK19933.1"/>
    <property type="molecule type" value="Genomic_DNA"/>
</dbReference>
<comment type="caution">
    <text evidence="2">The sequence shown here is derived from an EMBL/GenBank/DDBJ whole genome shotgun (WGS) entry which is preliminary data.</text>
</comment>
<feature type="region of interest" description="Disordered" evidence="1">
    <location>
        <begin position="56"/>
        <end position="75"/>
    </location>
</feature>
<protein>
    <submittedName>
        <fullName evidence="2">Uncharacterized protein</fullName>
    </submittedName>
</protein>
<reference evidence="2" key="1">
    <citation type="journal article" date="2020" name="mSystems">
        <title>Genome- and Community-Level Interaction Insights into Carbon Utilization and Element Cycling Functions of Hydrothermarchaeota in Hydrothermal Sediment.</title>
        <authorList>
            <person name="Zhou Z."/>
            <person name="Liu Y."/>
            <person name="Xu W."/>
            <person name="Pan J."/>
            <person name="Luo Z.H."/>
            <person name="Li M."/>
        </authorList>
    </citation>
    <scope>NUCLEOTIDE SEQUENCE [LARGE SCALE GENOMIC DNA]</scope>
    <source>
        <strain evidence="2">SpSt-468</strain>
    </source>
</reference>
<feature type="compositionally biased region" description="Basic and acidic residues" evidence="1">
    <location>
        <begin position="161"/>
        <end position="170"/>
    </location>
</feature>
<gene>
    <name evidence="2" type="ORF">ENS19_01475</name>
</gene>
<feature type="region of interest" description="Disordered" evidence="1">
    <location>
        <begin position="153"/>
        <end position="182"/>
    </location>
</feature>
<sequence>MPEAPVRLLSPMADNLRQGRSVKCRTLRRRYIVFRTVENVRAQALLESIANAASPSPADAEAAAPQRVGKPNPSNAQIARPLKVVYNDGEYAVVRLDQISFSRLRARFRFPIVIKTDDHGGSATSLFCTGSIKKAKIRIKAIRGNIVMGMKRPSQSIQNAKDVELKRSEGESPAGGTLRPLS</sequence>
<feature type="compositionally biased region" description="Low complexity" evidence="1">
    <location>
        <begin position="56"/>
        <end position="65"/>
    </location>
</feature>
<dbReference type="AlphaFoldDB" id="A0A7C3J3P4"/>
<proteinExistence type="predicted"/>
<name>A0A7C3J3P4_9CREN</name>
<accession>A0A7C3J3P4</accession>
<organism evidence="2">
    <name type="scientific">Candidatus Methanomethylicus mesodigestus</name>
    <dbReference type="NCBI Taxonomy" id="1867258"/>
    <lineage>
        <taxon>Archaea</taxon>
        <taxon>Thermoproteota</taxon>
        <taxon>Methanosuratincolia</taxon>
        <taxon>Candidatus Methanomethylicales</taxon>
        <taxon>Candidatus Methanomethylicaceae</taxon>
        <taxon>Candidatus Methanomethylicus</taxon>
    </lineage>
</organism>
<evidence type="ECO:0000256" key="1">
    <source>
        <dbReference type="SAM" id="MobiDB-lite"/>
    </source>
</evidence>
<evidence type="ECO:0000313" key="2">
    <source>
        <dbReference type="EMBL" id="HFK19933.1"/>
    </source>
</evidence>